<dbReference type="Proteomes" id="UP001189143">
    <property type="component" value="Unassembled WGS sequence"/>
</dbReference>
<dbReference type="PANTHER" id="PTHR22674">
    <property type="entry name" value="NTPASE, KAP FAMILY P-LOOP DOMAIN-CONTAINING 1"/>
    <property type="match status" value="1"/>
</dbReference>
<evidence type="ECO:0000313" key="2">
    <source>
        <dbReference type="EMBL" id="CAI3602740.1"/>
    </source>
</evidence>
<organism evidence="2 3">
    <name type="scientific">Clostridium neonatale</name>
    <dbReference type="NCBI Taxonomy" id="137838"/>
    <lineage>
        <taxon>Bacteria</taxon>
        <taxon>Bacillati</taxon>
        <taxon>Bacillota</taxon>
        <taxon>Clostridia</taxon>
        <taxon>Eubacteriales</taxon>
        <taxon>Clostridiaceae</taxon>
        <taxon>Clostridium</taxon>
    </lineage>
</organism>
<protein>
    <submittedName>
        <fullName evidence="2">NTPase protein</fullName>
    </submittedName>
</protein>
<dbReference type="InterPro" id="IPR011646">
    <property type="entry name" value="KAP_P-loop"/>
</dbReference>
<dbReference type="EMBL" id="CAMTCP010000229">
    <property type="protein sequence ID" value="CAI3602740.1"/>
    <property type="molecule type" value="Genomic_DNA"/>
</dbReference>
<feature type="domain" description="KAP NTPase" evidence="1">
    <location>
        <begin position="17"/>
        <end position="365"/>
    </location>
</feature>
<accession>A0AAD1YGT9</accession>
<evidence type="ECO:0000313" key="3">
    <source>
        <dbReference type="Proteomes" id="UP001189143"/>
    </source>
</evidence>
<comment type="caution">
    <text evidence="2">The sequence shown here is derived from an EMBL/GenBank/DDBJ whole genome shotgun (WGS) entry which is preliminary data.</text>
</comment>
<reference evidence="2" key="1">
    <citation type="submission" date="2022-10" db="EMBL/GenBank/DDBJ databases">
        <authorList>
            <person name="Aires J."/>
            <person name="Mesa V."/>
        </authorList>
    </citation>
    <scope>NUCLEOTIDE SEQUENCE</scope>
    <source>
        <strain evidence="2">Clostridium neonatale JD116</strain>
    </source>
</reference>
<sequence>MWKDSESNIDYIDFEYIAELVNEIVIDDSLLPASIGVYGDWGSGKSSIMSISQEELCKKDNAALIINFNAWLFEDYGDAKNTVINCILDQIEERIKNKETLKDKFKHLRKSISVFELSTALIKNSSTIISSILNPLNFVGVAENTSEDIVESIEGIKNRYEAIVSHESLRNDVANFRNDFGKLIEDSDISRVVIYVDEMDRCLPDTILEIFEAMRLFLFTGKVAFVFGADERQIAYAIRQKYSDSIFETEHKINIGKEYLEKIIQYPIRIPTMTVPETEMYLTFLFCSKFLSKEDFQSLKNDCINQFRANTSRFELPDKVAEFTNSNDISNFYSLSRKISYLLNSGLNGNPRQFKRFLNEFEMRKKVAKLKKIEIDEKVLVKMMMLQYVKPNIFADFIELYGKGNLNMCLSLYKTDDEEHEGQVSKKESKTKNNKSNFEKKWDDEWFERWMKEEPSIKEENLEPYFYLSRGTNDVFNYSSNIKLSEPARKIIDAYMGEHDILITRASSEIKNISIVECNLMVDELYNAFITESAKKNINVIKGLVEIALNKRECFGTVLSKLKLIPADSINIAMIVHIDGLKAINEDEINKLISTWENDNLKLKKH</sequence>
<gene>
    <name evidence="2" type="ORF">CNEO2_320016</name>
</gene>
<proteinExistence type="predicted"/>
<dbReference type="InterPro" id="IPR052754">
    <property type="entry name" value="NTPase_KAP_P-loop"/>
</dbReference>
<dbReference type="AlphaFoldDB" id="A0AAD1YGT9"/>
<name>A0AAD1YGT9_9CLOT</name>
<dbReference type="Pfam" id="PF07693">
    <property type="entry name" value="KAP_NTPase"/>
    <property type="match status" value="1"/>
</dbReference>
<dbReference type="RefSeq" id="WP_231299488.1">
    <property type="nucleotide sequence ID" value="NZ_CAMRXC010000250.1"/>
</dbReference>
<evidence type="ECO:0000259" key="1">
    <source>
        <dbReference type="Pfam" id="PF07693"/>
    </source>
</evidence>
<dbReference type="PANTHER" id="PTHR22674:SF6">
    <property type="entry name" value="NTPASE KAP FAMILY P-LOOP DOMAIN-CONTAINING PROTEIN 1"/>
    <property type="match status" value="1"/>
</dbReference>